<keyword evidence="8" id="KW-1185">Reference proteome</keyword>
<sequence>MMQEEHKNVINQLLKFEHKSIAKKLNLIDEDLLLISDALLYKAVGVIDYYSRSQDDKSKQIVTVFSSILYTYRQVHWDGLKQFLIIVLSRIGFTPSAIMVDEEFDFENNQFSSLDSIISQISTTINQLKNEVVINEKIFLLTDFQKEIWNKCLESKFIGVSAPTSAGKSYVILLKSIENILKTGGNIVYVVPTLSLITQVVNDYHQKIKEFGLNDYDILTSYNESENNNKIYVLTPERAISAYNEDDKPFGNVNTFIVDEIQNIERIENEKDERSKILFDSLVELSFSYNPNLIVFSGPRVSGLKDMGFDIFEEEKSVEIRTDSSPVTNFTYSIAKKGKKYFFNQYSQINNNYSSIEIKNTEVIKIGGKQYDDKYFAYLNTVVDLLGEGTKNVIFAPSSGMARKIAVNLSSKTNNIRNSNSKAIDGLIHYISSTVHRNYDLTKTFKNHIVYHHGKVPLHIRNVLEYSIKEKMIDNIVCTTTLMQGVNLPAQNVIMRNGYLSTSSRDGKMPKLTNYEISNLRGRAGRLLKDFIGRTFVLDENAFENKEDQKTLFQDENKSLKTGYGNIFEKYGEKVNESLFNNVSNESVEKDLGDDFHFLVTYIRNTVLKHKEKSYNRLNSVGIKYTQNEVADVYNELVNTLSVPLEICFKNRYVDPLILDEIYKNMDSFDLPLSISDSDFSNKLYSVVNSIRSKFPIFYRKYFGKKELPVNFFYTVYKWTKEKSLKDILSGSYYDNAENIDKTIDQIQKDVCFNLTALLKPFYSVKDKDSKLINCIEMGAYNPITLHLIKLNVPREVAITLKNTLFKGVEIKDNEITDKLVSQIIKENYNEIIFWDRIQLNHLL</sequence>
<dbReference type="GO" id="GO:0003676">
    <property type="term" value="F:nucleic acid binding"/>
    <property type="evidence" value="ECO:0007669"/>
    <property type="project" value="InterPro"/>
</dbReference>
<dbReference type="InterPro" id="IPR050474">
    <property type="entry name" value="Hel308_SKI2-like"/>
</dbReference>
<organism evidence="7 8">
    <name type="scientific">Rhizosphaericola mali</name>
    <dbReference type="NCBI Taxonomy" id="2545455"/>
    <lineage>
        <taxon>Bacteria</taxon>
        <taxon>Pseudomonadati</taxon>
        <taxon>Bacteroidota</taxon>
        <taxon>Chitinophagia</taxon>
        <taxon>Chitinophagales</taxon>
        <taxon>Chitinophagaceae</taxon>
        <taxon>Rhizosphaericola</taxon>
    </lineage>
</organism>
<dbReference type="EMBL" id="CP044016">
    <property type="protein sequence ID" value="QES88509.1"/>
    <property type="molecule type" value="Genomic_DNA"/>
</dbReference>
<dbReference type="SUPFAM" id="SSF52540">
    <property type="entry name" value="P-loop containing nucleoside triphosphate hydrolases"/>
    <property type="match status" value="1"/>
</dbReference>
<evidence type="ECO:0000259" key="5">
    <source>
        <dbReference type="PROSITE" id="PS51192"/>
    </source>
</evidence>
<dbReference type="GO" id="GO:0005524">
    <property type="term" value="F:ATP binding"/>
    <property type="evidence" value="ECO:0007669"/>
    <property type="project" value="UniProtKB-KW"/>
</dbReference>
<evidence type="ECO:0000259" key="6">
    <source>
        <dbReference type="PROSITE" id="PS51194"/>
    </source>
</evidence>
<evidence type="ECO:0000256" key="2">
    <source>
        <dbReference type="ARBA" id="ARBA00022801"/>
    </source>
</evidence>
<dbReference type="PROSITE" id="PS51194">
    <property type="entry name" value="HELICASE_CTER"/>
    <property type="match status" value="1"/>
</dbReference>
<dbReference type="Pfam" id="PF00270">
    <property type="entry name" value="DEAD"/>
    <property type="match status" value="1"/>
</dbReference>
<dbReference type="InterPro" id="IPR011545">
    <property type="entry name" value="DEAD/DEAH_box_helicase_dom"/>
</dbReference>
<dbReference type="AlphaFoldDB" id="A0A5P2G310"/>
<keyword evidence="4" id="KW-0067">ATP-binding</keyword>
<dbReference type="PROSITE" id="PS51192">
    <property type="entry name" value="HELICASE_ATP_BIND_1"/>
    <property type="match status" value="1"/>
</dbReference>
<proteinExistence type="predicted"/>
<accession>A0A5P2G310</accession>
<dbReference type="Proteomes" id="UP000292424">
    <property type="component" value="Chromosome"/>
</dbReference>
<evidence type="ECO:0000256" key="3">
    <source>
        <dbReference type="ARBA" id="ARBA00022806"/>
    </source>
</evidence>
<dbReference type="InterPro" id="IPR001650">
    <property type="entry name" value="Helicase_C-like"/>
</dbReference>
<dbReference type="GO" id="GO:0004386">
    <property type="term" value="F:helicase activity"/>
    <property type="evidence" value="ECO:0007669"/>
    <property type="project" value="UniProtKB-KW"/>
</dbReference>
<dbReference type="OrthoDB" id="9812126at2"/>
<dbReference type="InterPro" id="IPR027417">
    <property type="entry name" value="P-loop_NTPase"/>
</dbReference>
<evidence type="ECO:0000313" key="7">
    <source>
        <dbReference type="EMBL" id="QES88509.1"/>
    </source>
</evidence>
<keyword evidence="1" id="KW-0547">Nucleotide-binding</keyword>
<evidence type="ECO:0000313" key="8">
    <source>
        <dbReference type="Proteomes" id="UP000292424"/>
    </source>
</evidence>
<dbReference type="PANTHER" id="PTHR47961">
    <property type="entry name" value="DNA POLYMERASE THETA, PUTATIVE (AFU_ORTHOLOGUE AFUA_1G05260)-RELATED"/>
    <property type="match status" value="1"/>
</dbReference>
<dbReference type="InterPro" id="IPR014001">
    <property type="entry name" value="Helicase_ATP-bd"/>
</dbReference>
<dbReference type="GO" id="GO:0016787">
    <property type="term" value="F:hydrolase activity"/>
    <property type="evidence" value="ECO:0007669"/>
    <property type="project" value="UniProtKB-KW"/>
</dbReference>
<dbReference type="KEGG" id="arac:E0W69_007490"/>
<gene>
    <name evidence="7" type="ORF">E0W69_007490</name>
</gene>
<feature type="domain" description="Helicase ATP-binding" evidence="5">
    <location>
        <begin position="149"/>
        <end position="318"/>
    </location>
</feature>
<evidence type="ECO:0000256" key="4">
    <source>
        <dbReference type="ARBA" id="ARBA00022840"/>
    </source>
</evidence>
<dbReference type="RefSeq" id="WP_131329396.1">
    <property type="nucleotide sequence ID" value="NZ_CP044016.1"/>
</dbReference>
<feature type="domain" description="Helicase C-terminal" evidence="6">
    <location>
        <begin position="415"/>
        <end position="568"/>
    </location>
</feature>
<evidence type="ECO:0000256" key="1">
    <source>
        <dbReference type="ARBA" id="ARBA00022741"/>
    </source>
</evidence>
<dbReference type="PANTHER" id="PTHR47961:SF6">
    <property type="entry name" value="DNA-DIRECTED DNA POLYMERASE"/>
    <property type="match status" value="1"/>
</dbReference>
<dbReference type="SMART" id="SM00487">
    <property type="entry name" value="DEXDc"/>
    <property type="match status" value="1"/>
</dbReference>
<keyword evidence="2" id="KW-0378">Hydrolase</keyword>
<dbReference type="Gene3D" id="3.40.50.300">
    <property type="entry name" value="P-loop containing nucleotide triphosphate hydrolases"/>
    <property type="match status" value="2"/>
</dbReference>
<protein>
    <submittedName>
        <fullName evidence="7">DEAD/DEAH box helicase</fullName>
    </submittedName>
</protein>
<name>A0A5P2G310_9BACT</name>
<reference evidence="7 8" key="1">
    <citation type="submission" date="2019-09" db="EMBL/GenBank/DDBJ databases">
        <title>Complete genome sequence of Arachidicoccus sp. B3-10 isolated from apple orchard soil.</title>
        <authorList>
            <person name="Kim H.S."/>
            <person name="Han K.-I."/>
            <person name="Suh M.K."/>
            <person name="Lee K.C."/>
            <person name="Eom M.K."/>
            <person name="Kim J.-S."/>
            <person name="Kang S.W."/>
            <person name="Sin Y."/>
            <person name="Lee J.-S."/>
        </authorList>
    </citation>
    <scope>NUCLEOTIDE SEQUENCE [LARGE SCALE GENOMIC DNA]</scope>
    <source>
        <strain evidence="7 8">B3-10</strain>
    </source>
</reference>
<keyword evidence="3 7" id="KW-0347">Helicase</keyword>